<protein>
    <recommendedName>
        <fullName evidence="3">VRR-NUC domain-containing protein</fullName>
    </recommendedName>
</protein>
<name>A0A1F5WXP9_9BACT</name>
<organism evidence="1 2">
    <name type="scientific">Candidatus Giovannonibacteria bacterium RIFCSPHIGHO2_12_44_12</name>
    <dbReference type="NCBI Taxonomy" id="1798340"/>
    <lineage>
        <taxon>Bacteria</taxon>
        <taxon>Candidatus Giovannoniibacteriota</taxon>
    </lineage>
</organism>
<evidence type="ECO:0008006" key="3">
    <source>
        <dbReference type="Google" id="ProtNLM"/>
    </source>
</evidence>
<dbReference type="EMBL" id="MFHS01000046">
    <property type="protein sequence ID" value="OGF80428.1"/>
    <property type="molecule type" value="Genomic_DNA"/>
</dbReference>
<evidence type="ECO:0000313" key="2">
    <source>
        <dbReference type="Proteomes" id="UP000178299"/>
    </source>
</evidence>
<dbReference type="Proteomes" id="UP000178299">
    <property type="component" value="Unassembled WGS sequence"/>
</dbReference>
<dbReference type="AlphaFoldDB" id="A0A1F5WXP9"/>
<proteinExistence type="predicted"/>
<reference evidence="1 2" key="1">
    <citation type="journal article" date="2016" name="Nat. Commun.">
        <title>Thousands of microbial genomes shed light on interconnected biogeochemical processes in an aquifer system.</title>
        <authorList>
            <person name="Anantharaman K."/>
            <person name="Brown C.T."/>
            <person name="Hug L.A."/>
            <person name="Sharon I."/>
            <person name="Castelle C.J."/>
            <person name="Probst A.J."/>
            <person name="Thomas B.C."/>
            <person name="Singh A."/>
            <person name="Wilkins M.J."/>
            <person name="Karaoz U."/>
            <person name="Brodie E.L."/>
            <person name="Williams K.H."/>
            <person name="Hubbard S.S."/>
            <person name="Banfield J.F."/>
        </authorList>
    </citation>
    <scope>NUCLEOTIDE SEQUENCE [LARGE SCALE GENOMIC DNA]</scope>
</reference>
<gene>
    <name evidence="1" type="ORF">A2W48_02975</name>
</gene>
<sequence length="181" mass="20609">MSSQSPLIGGDLTFLQPFKTESEIFSLPSGEQISIPKYFLRFDSWKGAPIPNTYNGKAVIDWNGEPVFAELAVLRLFQAHGWDGVWVDSYRRKYRIGLPDVATPIELSRKQQKIIDAIRAKTGRSGGCWDVFVWNGDRMIFMELKRSKKDAIQKSQLLWLGASFNAGFDQNNFALIEWDIS</sequence>
<comment type="caution">
    <text evidence="1">The sequence shown here is derived from an EMBL/GenBank/DDBJ whole genome shotgun (WGS) entry which is preliminary data.</text>
</comment>
<evidence type="ECO:0000313" key="1">
    <source>
        <dbReference type="EMBL" id="OGF80428.1"/>
    </source>
</evidence>
<accession>A0A1F5WXP9</accession>